<dbReference type="Gene3D" id="2.60.120.260">
    <property type="entry name" value="Galactose-binding domain-like"/>
    <property type="match status" value="1"/>
</dbReference>
<dbReference type="InterPro" id="IPR008979">
    <property type="entry name" value="Galactose-bd-like_sf"/>
</dbReference>
<evidence type="ECO:0000313" key="5">
    <source>
        <dbReference type="Proteomes" id="UP000019373"/>
    </source>
</evidence>
<dbReference type="InterPro" id="IPR011043">
    <property type="entry name" value="Gal_Oxase/kelch_b-propeller"/>
</dbReference>
<dbReference type="SUPFAM" id="SSF81296">
    <property type="entry name" value="E set domains"/>
    <property type="match status" value="1"/>
</dbReference>
<dbReference type="OMA" id="YGSKNAH"/>
<dbReference type="InterPro" id="IPR000421">
    <property type="entry name" value="FA58C"/>
</dbReference>
<sequence>MFNLHRFYRKAPTSVEAESDSAEKSILLEDSEKASYTIDDVPSSPSKSCTKQRKLPSVFKLLLIIFGFAFALFSGQTIRKYATLGYKALLQSSKADNHVGCGQGVIIAAPPLGVNLLDRTGFEAKCSTSDPDHPCGLAIDSKGKETFWQSQAGASHWIEIDLKKKYNVQNIAVTSNPLTRDGVVLSHQVETAPEKGQWELAAFGLWRDDRSVKNATFEPRPVQFVRLTVLGTTGNQKFVAISDLNIYAADTIPSAPIKGGRWGVTLNFPLVPVTAFLDPVHQLLITMASDARDIYNSPGVPHTFAATWDLKGRTIVEELLSQTGHNMFCPGTSYDESGRVFVTGGSTPKQFSIYDSRTKSWTNPKDSKGENMKLALGRGYQGQTFLANGKTFMIGGTWSGGEADKEGEIFDSTRGWTILTNVRANNIKMDISVNCTTPKGVVPCIATGWRQHHPWLFSWKNDSIFHAGPSKQMNWISTAPPSGSIRAAGFREDKTAGVADGDAVCGITSMYDAENGVILTAGGAPNYHYWKEDRKTDPKVDPHRKEATNNAFEIKLGGVQVDAPVSPTKVASMKHQRIFANGIVLPNGETLVVGGQRQGEPFHDATWVSTPEIYSPDNKKTWRDGTPNSIPRAYHSWAVLLPDATVLVGGGGLNSNFPEANHYDAQIYHPGYLFTPDGKTTVARPQLSTVGHQTEYKLGETITFTSNVVVDGVASLIRYSAVTHSLNNDMRRIKLAVATKGNAADKKFSVTIPADPGVTLPGYWMLFVLQNGVPSVAKTVRITR</sequence>
<dbReference type="PANTHER" id="PTHR32208">
    <property type="entry name" value="SECRETED PROTEIN-RELATED"/>
    <property type="match status" value="1"/>
</dbReference>
<dbReference type="SUPFAM" id="SSF49785">
    <property type="entry name" value="Galactose-binding domain-like"/>
    <property type="match status" value="1"/>
</dbReference>
<evidence type="ECO:0000259" key="3">
    <source>
        <dbReference type="PROSITE" id="PS50022"/>
    </source>
</evidence>
<dbReference type="InterPro" id="IPR037293">
    <property type="entry name" value="Gal_Oxidase_central_sf"/>
</dbReference>
<dbReference type="InterPro" id="IPR013783">
    <property type="entry name" value="Ig-like_fold"/>
</dbReference>
<keyword evidence="2" id="KW-0812">Transmembrane</keyword>
<dbReference type="Gene3D" id="2.60.40.10">
    <property type="entry name" value="Immunoglobulins"/>
    <property type="match status" value="1"/>
</dbReference>
<dbReference type="OrthoDB" id="2019572at2759"/>
<dbReference type="InterPro" id="IPR014756">
    <property type="entry name" value="Ig_E-set"/>
</dbReference>
<dbReference type="RefSeq" id="XP_007804970.1">
    <property type="nucleotide sequence ID" value="XM_007806779.1"/>
</dbReference>
<keyword evidence="1" id="KW-0732">Signal</keyword>
<organism evidence="4 5">
    <name type="scientific">Endocarpon pusillum (strain Z07020 / HMAS-L-300199)</name>
    <name type="common">Lichen-forming fungus</name>
    <dbReference type="NCBI Taxonomy" id="1263415"/>
    <lineage>
        <taxon>Eukaryota</taxon>
        <taxon>Fungi</taxon>
        <taxon>Dikarya</taxon>
        <taxon>Ascomycota</taxon>
        <taxon>Pezizomycotina</taxon>
        <taxon>Eurotiomycetes</taxon>
        <taxon>Chaetothyriomycetidae</taxon>
        <taxon>Verrucariales</taxon>
        <taxon>Verrucariaceae</taxon>
        <taxon>Endocarpon</taxon>
    </lineage>
</organism>
<reference evidence="5" key="1">
    <citation type="journal article" date="2014" name="BMC Genomics">
        <title>Genome characteristics reveal the impact of lichenization on lichen-forming fungus Endocarpon pusillum Hedwig (Verrucariales, Ascomycota).</title>
        <authorList>
            <person name="Wang Y.-Y."/>
            <person name="Liu B."/>
            <person name="Zhang X.-Y."/>
            <person name="Zhou Q.-M."/>
            <person name="Zhang T."/>
            <person name="Li H."/>
            <person name="Yu Y.-F."/>
            <person name="Zhang X.-L."/>
            <person name="Hao X.-Y."/>
            <person name="Wang M."/>
            <person name="Wang L."/>
            <person name="Wei J.-C."/>
        </authorList>
    </citation>
    <scope>NUCLEOTIDE SEQUENCE [LARGE SCALE GENOMIC DNA]</scope>
    <source>
        <strain evidence="5">Z07020 / HMAS-L-300199</strain>
    </source>
</reference>
<dbReference type="Pfam" id="PF00754">
    <property type="entry name" value="F5_F8_type_C"/>
    <property type="match status" value="1"/>
</dbReference>
<dbReference type="AlphaFoldDB" id="U1GCJ1"/>
<accession>U1GCJ1</accession>
<dbReference type="HOGENOM" id="CLU_013444_1_1_1"/>
<evidence type="ECO:0000256" key="1">
    <source>
        <dbReference type="ARBA" id="ARBA00022729"/>
    </source>
</evidence>
<evidence type="ECO:0000256" key="2">
    <source>
        <dbReference type="SAM" id="Phobius"/>
    </source>
</evidence>
<dbReference type="eggNOG" id="ENOG502SCD5">
    <property type="taxonomic scope" value="Eukaryota"/>
</dbReference>
<dbReference type="GeneID" id="19240913"/>
<keyword evidence="2" id="KW-1133">Transmembrane helix</keyword>
<proteinExistence type="predicted"/>
<dbReference type="SUPFAM" id="SSF50965">
    <property type="entry name" value="Galactose oxidase, central domain"/>
    <property type="match status" value="1"/>
</dbReference>
<dbReference type="Gene3D" id="2.130.10.80">
    <property type="entry name" value="Galactose oxidase/kelch, beta-propeller"/>
    <property type="match status" value="1"/>
</dbReference>
<dbReference type="Proteomes" id="UP000019373">
    <property type="component" value="Unassembled WGS sequence"/>
</dbReference>
<feature type="transmembrane region" description="Helical" evidence="2">
    <location>
        <begin position="57"/>
        <end position="75"/>
    </location>
</feature>
<keyword evidence="2" id="KW-0472">Membrane</keyword>
<dbReference type="EMBL" id="KE721424">
    <property type="protein sequence ID" value="ERF69421.1"/>
    <property type="molecule type" value="Genomic_DNA"/>
</dbReference>
<evidence type="ECO:0000313" key="4">
    <source>
        <dbReference type="EMBL" id="ERF69421.1"/>
    </source>
</evidence>
<dbReference type="CDD" id="cd02851">
    <property type="entry name" value="E_set_GO_C"/>
    <property type="match status" value="1"/>
</dbReference>
<dbReference type="Pfam" id="PF09118">
    <property type="entry name" value="GO-like_E_set"/>
    <property type="match status" value="1"/>
</dbReference>
<dbReference type="Pfam" id="PF07250">
    <property type="entry name" value="Glyoxal_oxid_N"/>
    <property type="match status" value="1"/>
</dbReference>
<protein>
    <recommendedName>
        <fullName evidence="3">F5/8 type C domain-containing protein</fullName>
    </recommendedName>
</protein>
<gene>
    <name evidence="4" type="ORF">EPUS_05966</name>
</gene>
<dbReference type="PROSITE" id="PS50022">
    <property type="entry name" value="FA58C_3"/>
    <property type="match status" value="1"/>
</dbReference>
<dbReference type="InterPro" id="IPR009880">
    <property type="entry name" value="Glyoxal_oxidase_N"/>
</dbReference>
<name>U1GCJ1_ENDPU</name>
<dbReference type="InterPro" id="IPR015202">
    <property type="entry name" value="GO-like_E_set"/>
</dbReference>
<feature type="domain" description="F5/8 type C" evidence="3">
    <location>
        <begin position="108"/>
        <end position="249"/>
    </location>
</feature>
<keyword evidence="5" id="KW-1185">Reference proteome</keyword>
<dbReference type="PANTHER" id="PTHR32208:SF68">
    <property type="entry name" value="GALACTOSE OXIDASE"/>
    <property type="match status" value="1"/>
</dbReference>